<protein>
    <submittedName>
        <fullName evidence="1">Uncharacterized protein</fullName>
    </submittedName>
</protein>
<name>A0ABM9XBV3_9STRE</name>
<dbReference type="Proteomes" id="UP000005602">
    <property type="component" value="Unassembled WGS sequence"/>
</dbReference>
<sequence length="62" mass="7317">MQLMTLAQILQLTVQVLIQHKTTLKQVLKRHLILLQKVLLKQINKIKRNGTIKFLIIPPLFY</sequence>
<evidence type="ECO:0000313" key="2">
    <source>
        <dbReference type="Proteomes" id="UP000005602"/>
    </source>
</evidence>
<dbReference type="EMBL" id="ABJK02000022">
    <property type="protein sequence ID" value="EDT46660.1"/>
    <property type="molecule type" value="Genomic_DNA"/>
</dbReference>
<proteinExistence type="predicted"/>
<gene>
    <name evidence="1" type="ORF">STRINF_01664</name>
</gene>
<organism evidence="1 2">
    <name type="scientific">Streptococcus infantarius subsp. infantarius ATCC BAA-102</name>
    <dbReference type="NCBI Taxonomy" id="471872"/>
    <lineage>
        <taxon>Bacteria</taxon>
        <taxon>Bacillati</taxon>
        <taxon>Bacillota</taxon>
        <taxon>Bacilli</taxon>
        <taxon>Lactobacillales</taxon>
        <taxon>Streptococcaceae</taxon>
        <taxon>Streptococcus</taxon>
    </lineage>
</organism>
<accession>A0ABM9XBV3</accession>
<keyword evidence="2" id="KW-1185">Reference proteome</keyword>
<reference evidence="1" key="2">
    <citation type="submission" date="2013-09" db="EMBL/GenBank/DDBJ databases">
        <title>Draft genome sequence of Streptococcus infantarius subsp. infantarius ATCC BAA-102.</title>
        <authorList>
            <person name="Sudarsanam P."/>
            <person name="Ley R."/>
            <person name="Guruge J."/>
            <person name="Turnbaugh P.J."/>
            <person name="Mahowald M."/>
            <person name="Liep D."/>
            <person name="Gordon J."/>
        </authorList>
    </citation>
    <scope>NUCLEOTIDE SEQUENCE</scope>
    <source>
        <strain evidence="1">ATCC BAA-102</strain>
    </source>
</reference>
<evidence type="ECO:0000313" key="1">
    <source>
        <dbReference type="EMBL" id="EDT46660.1"/>
    </source>
</evidence>
<comment type="caution">
    <text evidence="1">The sequence shown here is derived from an EMBL/GenBank/DDBJ whole genome shotgun (WGS) entry which is preliminary data.</text>
</comment>
<reference evidence="1" key="1">
    <citation type="submission" date="2008-03" db="EMBL/GenBank/DDBJ databases">
        <authorList>
            <person name="Fulton L."/>
            <person name="Clifton S."/>
            <person name="Fulton B."/>
            <person name="Xu J."/>
            <person name="Minx P."/>
            <person name="Pepin K.H."/>
            <person name="Johnson M."/>
            <person name="Thiruvilangam P."/>
            <person name="Bhonagiri V."/>
            <person name="Nash W.E."/>
            <person name="Mardis E.R."/>
            <person name="Wilson R.K."/>
        </authorList>
    </citation>
    <scope>NUCLEOTIDE SEQUENCE</scope>
    <source>
        <strain evidence="1">ATCC BAA-102</strain>
    </source>
</reference>